<dbReference type="PANTHER" id="PTHR43386:SF25">
    <property type="entry name" value="PEPTIDE ABC TRANSPORTER PERMEASE PROTEIN"/>
    <property type="match status" value="1"/>
</dbReference>
<feature type="region of interest" description="Disordered" evidence="8">
    <location>
        <begin position="1"/>
        <end position="23"/>
    </location>
</feature>
<feature type="transmembrane region" description="Helical" evidence="7">
    <location>
        <begin position="145"/>
        <end position="164"/>
    </location>
</feature>
<evidence type="ECO:0000256" key="2">
    <source>
        <dbReference type="ARBA" id="ARBA00022448"/>
    </source>
</evidence>
<feature type="transmembrane region" description="Helical" evidence="7">
    <location>
        <begin position="272"/>
        <end position="295"/>
    </location>
</feature>
<keyword evidence="2 7" id="KW-0813">Transport</keyword>
<keyword evidence="4 7" id="KW-0812">Transmembrane</keyword>
<dbReference type="PANTHER" id="PTHR43386">
    <property type="entry name" value="OLIGOPEPTIDE TRANSPORT SYSTEM PERMEASE PROTEIN APPC"/>
    <property type="match status" value="1"/>
</dbReference>
<dbReference type="Pfam" id="PF00528">
    <property type="entry name" value="BPD_transp_1"/>
    <property type="match status" value="1"/>
</dbReference>
<dbReference type="EMBL" id="CP022685">
    <property type="protein sequence ID" value="ATL26228.1"/>
    <property type="molecule type" value="Genomic_DNA"/>
</dbReference>
<evidence type="ECO:0000256" key="4">
    <source>
        <dbReference type="ARBA" id="ARBA00022692"/>
    </source>
</evidence>
<evidence type="ECO:0000313" key="10">
    <source>
        <dbReference type="EMBL" id="ATL26228.1"/>
    </source>
</evidence>
<feature type="domain" description="ABC transmembrane type-1" evidence="9">
    <location>
        <begin position="106"/>
        <end position="295"/>
    </location>
</feature>
<evidence type="ECO:0000259" key="9">
    <source>
        <dbReference type="PROSITE" id="PS50928"/>
    </source>
</evidence>
<accession>A0A291Q3Y8</accession>
<feature type="transmembrane region" description="Helical" evidence="7">
    <location>
        <begin position="227"/>
        <end position="252"/>
    </location>
</feature>
<keyword evidence="11" id="KW-1185">Reference proteome</keyword>
<evidence type="ECO:0000256" key="1">
    <source>
        <dbReference type="ARBA" id="ARBA00004651"/>
    </source>
</evidence>
<dbReference type="Proteomes" id="UP000221011">
    <property type="component" value="Chromosome"/>
</dbReference>
<dbReference type="PROSITE" id="PS50928">
    <property type="entry name" value="ABC_TM1"/>
    <property type="match status" value="1"/>
</dbReference>
<sequence length="311" mass="32284">MSTVAEELSDQSGPVEDRPVARPREGGRRGFAVVLRPRTWPVRPSVVLAWAVLALVAVAALWPGLLTDRAPDAADPLHALTPPGSDHWFGTDQLGQDVYSRVAHGARYSLAAGLGATGLAIVVGAALGVLAATAGRAVDELVMRVTDILLAFPGLLLALLVVAVLGPGSVHSTLAISASMVPGFVRLARAQALVIRDSDYVQAARVLGRSKTSVFLRHLLPNALPPVLVLATVGVGSAVIAGSSLSFLGLGPQPPAPEWGAMLSQGRDLLDISWAPAVFPGAAITLTVLAVNVVGRDLQHRFEGRTAGVRH</sequence>
<protein>
    <submittedName>
        <fullName evidence="10">Dipeptide transport system permease protein DppC</fullName>
    </submittedName>
</protein>
<dbReference type="CDD" id="cd06261">
    <property type="entry name" value="TM_PBP2"/>
    <property type="match status" value="1"/>
</dbReference>
<gene>
    <name evidence="10" type="ORF">KY5_1210</name>
</gene>
<feature type="transmembrane region" description="Helical" evidence="7">
    <location>
        <begin position="108"/>
        <end position="133"/>
    </location>
</feature>
<evidence type="ECO:0000256" key="5">
    <source>
        <dbReference type="ARBA" id="ARBA00022989"/>
    </source>
</evidence>
<evidence type="ECO:0000256" key="6">
    <source>
        <dbReference type="ARBA" id="ARBA00023136"/>
    </source>
</evidence>
<comment type="subcellular location">
    <subcellularLocation>
        <location evidence="1 7">Cell membrane</location>
        <topology evidence="1 7">Multi-pass membrane protein</topology>
    </subcellularLocation>
</comment>
<dbReference type="GO" id="GO:0005886">
    <property type="term" value="C:plasma membrane"/>
    <property type="evidence" value="ECO:0007669"/>
    <property type="project" value="UniProtKB-SubCell"/>
</dbReference>
<dbReference type="Gene3D" id="1.10.3720.10">
    <property type="entry name" value="MetI-like"/>
    <property type="match status" value="1"/>
</dbReference>
<reference evidence="10 11" key="1">
    <citation type="submission" date="2017-08" db="EMBL/GenBank/DDBJ databases">
        <title>Complete Genome Sequence of Streptomyces formicae KY5, the formicamycin producer.</title>
        <authorList>
            <person name="Holmes N.A."/>
            <person name="Devine R."/>
            <person name="Qin Z."/>
            <person name="Seipke R.F."/>
            <person name="Wilkinson B."/>
            <person name="Hutchings M.I."/>
        </authorList>
    </citation>
    <scope>NUCLEOTIDE SEQUENCE [LARGE SCALE GENOMIC DNA]</scope>
    <source>
        <strain evidence="10 11">KY5</strain>
    </source>
</reference>
<dbReference type="InterPro" id="IPR000515">
    <property type="entry name" value="MetI-like"/>
</dbReference>
<dbReference type="InterPro" id="IPR035906">
    <property type="entry name" value="MetI-like_sf"/>
</dbReference>
<evidence type="ECO:0000256" key="8">
    <source>
        <dbReference type="SAM" id="MobiDB-lite"/>
    </source>
</evidence>
<keyword evidence="6 7" id="KW-0472">Membrane</keyword>
<evidence type="ECO:0000256" key="7">
    <source>
        <dbReference type="RuleBase" id="RU363032"/>
    </source>
</evidence>
<name>A0A291Q3Y8_9ACTN</name>
<dbReference type="GO" id="GO:0055085">
    <property type="term" value="P:transmembrane transport"/>
    <property type="evidence" value="ECO:0007669"/>
    <property type="project" value="InterPro"/>
</dbReference>
<keyword evidence="5 7" id="KW-1133">Transmembrane helix</keyword>
<proteinExistence type="inferred from homology"/>
<evidence type="ECO:0000313" key="11">
    <source>
        <dbReference type="Proteomes" id="UP000221011"/>
    </source>
</evidence>
<dbReference type="RefSeq" id="WP_234362627.1">
    <property type="nucleotide sequence ID" value="NZ_CP022685.1"/>
</dbReference>
<organism evidence="10 11">
    <name type="scientific">Streptomyces formicae</name>
    <dbReference type="NCBI Taxonomy" id="1616117"/>
    <lineage>
        <taxon>Bacteria</taxon>
        <taxon>Bacillati</taxon>
        <taxon>Actinomycetota</taxon>
        <taxon>Actinomycetes</taxon>
        <taxon>Kitasatosporales</taxon>
        <taxon>Streptomycetaceae</taxon>
        <taxon>Streptomyces</taxon>
    </lineage>
</organism>
<comment type="similarity">
    <text evidence="7">Belongs to the binding-protein-dependent transport system permease family.</text>
</comment>
<keyword evidence="3" id="KW-1003">Cell membrane</keyword>
<dbReference type="InterPro" id="IPR050366">
    <property type="entry name" value="BP-dependent_transpt_permease"/>
</dbReference>
<feature type="transmembrane region" description="Helical" evidence="7">
    <location>
        <begin position="46"/>
        <end position="65"/>
    </location>
</feature>
<dbReference type="AlphaFoldDB" id="A0A291Q3Y8"/>
<dbReference type="KEGG" id="sfk:KY5_1210"/>
<evidence type="ECO:0000256" key="3">
    <source>
        <dbReference type="ARBA" id="ARBA00022475"/>
    </source>
</evidence>
<dbReference type="SUPFAM" id="SSF161098">
    <property type="entry name" value="MetI-like"/>
    <property type="match status" value="1"/>
</dbReference>